<dbReference type="EMBL" id="DF238821">
    <property type="protein sequence ID" value="GAC98568.1"/>
    <property type="molecule type" value="Genomic_DNA"/>
</dbReference>
<feature type="domain" description="Membrane insertase YidC/Oxa/ALB C-terminal" evidence="12">
    <location>
        <begin position="283"/>
        <end position="480"/>
    </location>
</feature>
<keyword evidence="14" id="KW-1185">Reference proteome</keyword>
<evidence type="ECO:0000259" key="12">
    <source>
        <dbReference type="Pfam" id="PF02096"/>
    </source>
</evidence>
<evidence type="ECO:0000313" key="13">
    <source>
        <dbReference type="EMBL" id="GAC98568.1"/>
    </source>
</evidence>
<dbReference type="PANTHER" id="PTHR12428">
    <property type="entry name" value="OXA1"/>
    <property type="match status" value="1"/>
</dbReference>
<dbReference type="GeneID" id="24111434"/>
<dbReference type="Proteomes" id="UP000014071">
    <property type="component" value="Unassembled WGS sequence"/>
</dbReference>
<evidence type="ECO:0000256" key="5">
    <source>
        <dbReference type="ARBA" id="ARBA00022946"/>
    </source>
</evidence>
<evidence type="ECO:0000256" key="8">
    <source>
        <dbReference type="ARBA" id="ARBA00023136"/>
    </source>
</evidence>
<evidence type="ECO:0000256" key="9">
    <source>
        <dbReference type="RuleBase" id="RU003945"/>
    </source>
</evidence>
<accession>R9PAY6</accession>
<dbReference type="RefSeq" id="XP_012192155.1">
    <property type="nucleotide sequence ID" value="XM_012336765.1"/>
</dbReference>
<comment type="subcellular location">
    <subcellularLocation>
        <location evidence="9">Membrane</location>
        <topology evidence="9">Multi-pass membrane protein</topology>
    </subcellularLocation>
    <subcellularLocation>
        <location evidence="1">Mitochondrion inner membrane</location>
        <topology evidence="1">Multi-pass membrane protein</topology>
    </subcellularLocation>
</comment>
<evidence type="ECO:0000256" key="2">
    <source>
        <dbReference type="ARBA" id="ARBA00009877"/>
    </source>
</evidence>
<comment type="similarity">
    <text evidence="2 9">Belongs to the OXA1/ALB3/YidC family.</text>
</comment>
<feature type="compositionally biased region" description="Basic and acidic residues" evidence="10">
    <location>
        <begin position="573"/>
        <end position="583"/>
    </location>
</feature>
<evidence type="ECO:0000256" key="11">
    <source>
        <dbReference type="SAM" id="Phobius"/>
    </source>
</evidence>
<dbReference type="eggNOG" id="KOG1239">
    <property type="taxonomic scope" value="Eukaryota"/>
</dbReference>
<proteinExistence type="inferred from homology"/>
<reference evidence="14" key="1">
    <citation type="journal article" date="2013" name="Genome Announc.">
        <title>Draft genome sequence of the basidiomycetous yeast-like fungus Pseudozyma hubeiensis SY62, which produces an abundant amount of the biosurfactant mannosylerythritol lipids.</title>
        <authorList>
            <person name="Konishi M."/>
            <person name="Hatada Y."/>
            <person name="Horiuchi J."/>
        </authorList>
    </citation>
    <scope>NUCLEOTIDE SEQUENCE [LARGE SCALE GENOMIC DNA]</scope>
    <source>
        <strain evidence="14">SY62</strain>
    </source>
</reference>
<feature type="compositionally biased region" description="Polar residues" evidence="10">
    <location>
        <begin position="533"/>
        <end position="548"/>
    </location>
</feature>
<feature type="region of interest" description="Disordered" evidence="10">
    <location>
        <begin position="520"/>
        <end position="549"/>
    </location>
</feature>
<dbReference type="GO" id="GO:0032977">
    <property type="term" value="F:membrane insertase activity"/>
    <property type="evidence" value="ECO:0007669"/>
    <property type="project" value="InterPro"/>
</dbReference>
<feature type="compositionally biased region" description="Basic and acidic residues" evidence="10">
    <location>
        <begin position="165"/>
        <end position="176"/>
    </location>
</feature>
<evidence type="ECO:0000256" key="7">
    <source>
        <dbReference type="ARBA" id="ARBA00023128"/>
    </source>
</evidence>
<dbReference type="GO" id="GO:0032979">
    <property type="term" value="P:protein insertion into mitochondrial inner membrane from matrix"/>
    <property type="evidence" value="ECO:0007669"/>
    <property type="project" value="TreeGrafter"/>
</dbReference>
<dbReference type="HOGENOM" id="CLU_505440_0_0_1"/>
<dbReference type="STRING" id="1305764.R9PAY6"/>
<dbReference type="InterPro" id="IPR001708">
    <property type="entry name" value="YidC/ALB3/OXA1/COX18"/>
</dbReference>
<name>R9PAY6_PSEHS</name>
<feature type="compositionally biased region" description="Low complexity" evidence="10">
    <location>
        <begin position="155"/>
        <end position="164"/>
    </location>
</feature>
<evidence type="ECO:0000256" key="10">
    <source>
        <dbReference type="SAM" id="MobiDB-lite"/>
    </source>
</evidence>
<evidence type="ECO:0000256" key="3">
    <source>
        <dbReference type="ARBA" id="ARBA00022692"/>
    </source>
</evidence>
<dbReference type="NCBIfam" id="TIGR03592">
    <property type="entry name" value="yidC_oxa1_cterm"/>
    <property type="match status" value="1"/>
</dbReference>
<keyword evidence="8 11" id="KW-0472">Membrane</keyword>
<feature type="compositionally biased region" description="Low complexity" evidence="10">
    <location>
        <begin position="561"/>
        <end position="571"/>
    </location>
</feature>
<dbReference type="Pfam" id="PF02096">
    <property type="entry name" value="60KD_IMP"/>
    <property type="match status" value="1"/>
</dbReference>
<evidence type="ECO:0000313" key="14">
    <source>
        <dbReference type="Proteomes" id="UP000014071"/>
    </source>
</evidence>
<evidence type="ECO:0000256" key="6">
    <source>
        <dbReference type="ARBA" id="ARBA00022989"/>
    </source>
</evidence>
<evidence type="ECO:0000256" key="1">
    <source>
        <dbReference type="ARBA" id="ARBA00004448"/>
    </source>
</evidence>
<evidence type="ECO:0000256" key="4">
    <source>
        <dbReference type="ARBA" id="ARBA00022792"/>
    </source>
</evidence>
<keyword evidence="7" id="KW-0496">Mitochondrion</keyword>
<feature type="region of interest" description="Disordered" evidence="10">
    <location>
        <begin position="561"/>
        <end position="592"/>
    </location>
</feature>
<keyword evidence="3 9" id="KW-0812">Transmembrane</keyword>
<sequence>MLLLDAIWREEEVRCCDGMSCAVRYRNANAVVGIEPRMTKAPVSALAEVVVPPHTRATMVAVVTSAALRARLSGAPQLVSAARSSSSRGYASAASARPRPSGLSTTLAYNRATFARASVAFPAQSTLLAGKPFSSTIAHRNLSFWGSSKPAGTSADASSSLSSELETKKDEAANAAHELKQSAEASLQNAGSSVSDSLQSTQHAASDAVSTVQSKASEVTNTLTEQFSNVDSTAASTVTEAFSGAAGIRPGELTELGLNHWVTPPGWITNLLEFVGTTTGLPWWGTIAVTTVALRLLISPISIAGQKNAIRLGNIQPEMKRNMDDIKHYKAAGDQMQMQKAVMSTQKLLRDNNANPIKSIVPILFQFPLMFSYFLALERIAKSGSETFAHGGPFWTTDLTVPDPTWILPAVSTLATFAVAELGFKVGTNNQSDPAQSQMIKYVFRGMMPILAWFSTTFPSGVLVYWATTNLYSLAQLAVLQMPVVRRWAKFPKRITHPKNPYEEQGKGFMDKLKAARDQLSDSSAQKVAKPVVSSSTANAAGKTSTRSDALKEILDDKAAYEASSTTADAESAADRRNRERVLKARQRRARK</sequence>
<dbReference type="PANTHER" id="PTHR12428:SF66">
    <property type="entry name" value="MITOCHONDRIAL INNER MEMBRANE PROTEIN OXA1L"/>
    <property type="match status" value="1"/>
</dbReference>
<keyword evidence="6 11" id="KW-1133">Transmembrane helix</keyword>
<organism evidence="13 14">
    <name type="scientific">Pseudozyma hubeiensis (strain SY62)</name>
    <name type="common">Yeast</name>
    <dbReference type="NCBI Taxonomy" id="1305764"/>
    <lineage>
        <taxon>Eukaryota</taxon>
        <taxon>Fungi</taxon>
        <taxon>Dikarya</taxon>
        <taxon>Basidiomycota</taxon>
        <taxon>Ustilaginomycotina</taxon>
        <taxon>Ustilaginomycetes</taxon>
        <taxon>Ustilaginales</taxon>
        <taxon>Ustilaginaceae</taxon>
        <taxon>Pseudozyma</taxon>
    </lineage>
</organism>
<keyword evidence="5" id="KW-0809">Transit peptide</keyword>
<dbReference type="OrthoDB" id="2148490at2759"/>
<dbReference type="InterPro" id="IPR028055">
    <property type="entry name" value="YidC/Oxa/ALB_C"/>
</dbReference>
<gene>
    <name evidence="13" type="ORF">PHSY_006162</name>
</gene>
<dbReference type="AlphaFoldDB" id="R9PAY6"/>
<dbReference type="CDD" id="cd20069">
    <property type="entry name" value="5TM_Oxa1-like"/>
    <property type="match status" value="1"/>
</dbReference>
<feature type="transmembrane region" description="Helical" evidence="11">
    <location>
        <begin position="442"/>
        <end position="465"/>
    </location>
</feature>
<dbReference type="GO" id="GO:0005743">
    <property type="term" value="C:mitochondrial inner membrane"/>
    <property type="evidence" value="ECO:0007669"/>
    <property type="project" value="UniProtKB-SubCell"/>
</dbReference>
<feature type="region of interest" description="Disordered" evidence="10">
    <location>
        <begin position="155"/>
        <end position="176"/>
    </location>
</feature>
<keyword evidence="4" id="KW-0999">Mitochondrion inner membrane</keyword>
<protein>
    <submittedName>
        <fullName evidence="13">60Kd inner membrane protein</fullName>
    </submittedName>
</protein>